<feature type="region of interest" description="Disordered" evidence="1">
    <location>
        <begin position="1"/>
        <end position="244"/>
    </location>
</feature>
<evidence type="ECO:0000256" key="1">
    <source>
        <dbReference type="SAM" id="MobiDB-lite"/>
    </source>
</evidence>
<dbReference type="OrthoDB" id="5286874at2759"/>
<sequence length="898" mass="102017">MSSYYDEDDELDIRIKRGRDQPRDPRRPPPQPVRFASPVTGPTDESTRRRRRPALREPRDGSPPEKSRPGDGGQERVGRRSSPILGERERQTNSPSPIPNKPETETGKVEDSKTGKTPVRSSSSEGDGIPGPRPSKVRNRAPSDGSWNDENTVYTPGYLEGSEDDNDLDIRVRRGRDQPRRTPDFSRDRRYGPPPPPTPSRGASRYEDDDELDIRIQRGRETPFYPERRRRLAPRPIPSRGASYYDEDDELDIRVQRGRDPSYITPTSYLERRYRPAPPPITSRDASRYFEEDDDDLDIRVRRGRDAPAPGIYPDHRYRPHRLPYYASGGYHIPGVAGIAQRRSRSRRSRSPEPVIINNRIYNDYDDDLYDNNAFPVSSRSRHRARSRSPPAAAAPVIINNRIYNDLDEDSSDGDDYRSLAPRNRSRTRTRAELCSSAAPVIVNNRIYNDYEEDDYDPPASNFGEPDFNFVPQAYPFCLSRHSKSLRGSDSVLSSVSGTSDQGEAADQELIKKESGSGRSYNILRSQYVGDGIIGRSHVVHIALMPEPAPSSLKGTSPDKNMDLEHFENNALNIAGLSQLERGAISKLLTRAKKGYDKPLQTSTKMKTRFMVPSFLQDSISEEKRLKDSRVRTISWLCVPYFCLDKYSTPSGLRASSHPMRTLLQARFGLTKKERDMKQAVRWLGNTPAEHCFYIAQVWFLIIDDSLIVSCARPSMVSLQGDSISVLPKTEVEKSFVSPNILVSTKSSLLWALPLDECQSWFAFTSHFLEYWPLQVEITYNGKSITMTDWPRILLLAKKSTIRLFVEFRPSTRVPSVRGTFMGGQASEENPNQDPNNSTRPSEASDLQNPSNPSLRPMDHRRRNKSTKESSDRIKEEFHVFTWLNASNGIHKALRLKG</sequence>
<feature type="compositionally biased region" description="Low complexity" evidence="1">
    <location>
        <begin position="488"/>
        <end position="501"/>
    </location>
</feature>
<proteinExistence type="predicted"/>
<feature type="region of interest" description="Disordered" evidence="1">
    <location>
        <begin position="488"/>
        <end position="512"/>
    </location>
</feature>
<feature type="compositionally biased region" description="Basic and acidic residues" evidence="1">
    <location>
        <begin position="102"/>
        <end position="114"/>
    </location>
</feature>
<evidence type="ECO:0000313" key="2">
    <source>
        <dbReference type="EMBL" id="CZR57820.1"/>
    </source>
</evidence>
<name>A0A1L7WYJ5_9HELO</name>
<feature type="region of interest" description="Disordered" evidence="1">
    <location>
        <begin position="406"/>
        <end position="425"/>
    </location>
</feature>
<dbReference type="Proteomes" id="UP000184330">
    <property type="component" value="Unassembled WGS sequence"/>
</dbReference>
<feature type="compositionally biased region" description="Basic and acidic residues" evidence="1">
    <location>
        <begin position="54"/>
        <end position="78"/>
    </location>
</feature>
<dbReference type="EMBL" id="FJOG01000010">
    <property type="protein sequence ID" value="CZR57820.1"/>
    <property type="molecule type" value="Genomic_DNA"/>
</dbReference>
<feature type="compositionally biased region" description="Basic and acidic residues" evidence="1">
    <location>
        <begin position="12"/>
        <end position="27"/>
    </location>
</feature>
<gene>
    <name evidence="2" type="ORF">PAC_07709</name>
</gene>
<accession>A0A1L7WYJ5</accession>
<organism evidence="2 3">
    <name type="scientific">Phialocephala subalpina</name>
    <dbReference type="NCBI Taxonomy" id="576137"/>
    <lineage>
        <taxon>Eukaryota</taxon>
        <taxon>Fungi</taxon>
        <taxon>Dikarya</taxon>
        <taxon>Ascomycota</taxon>
        <taxon>Pezizomycotina</taxon>
        <taxon>Leotiomycetes</taxon>
        <taxon>Helotiales</taxon>
        <taxon>Mollisiaceae</taxon>
        <taxon>Phialocephala</taxon>
        <taxon>Phialocephala fortinii species complex</taxon>
    </lineage>
</organism>
<dbReference type="STRING" id="576137.A0A1L7WYJ5"/>
<feature type="compositionally biased region" description="Acidic residues" evidence="1">
    <location>
        <begin position="1"/>
        <end position="11"/>
    </location>
</feature>
<dbReference type="AlphaFoldDB" id="A0A1L7WYJ5"/>
<feature type="compositionally biased region" description="Polar residues" evidence="1">
    <location>
        <begin position="145"/>
        <end position="154"/>
    </location>
</feature>
<keyword evidence="3" id="KW-1185">Reference proteome</keyword>
<feature type="compositionally biased region" description="Polar residues" evidence="1">
    <location>
        <begin position="827"/>
        <end position="854"/>
    </location>
</feature>
<evidence type="ECO:0000313" key="3">
    <source>
        <dbReference type="Proteomes" id="UP000184330"/>
    </source>
</evidence>
<reference evidence="2 3" key="1">
    <citation type="submission" date="2016-03" db="EMBL/GenBank/DDBJ databases">
        <authorList>
            <person name="Ploux O."/>
        </authorList>
    </citation>
    <scope>NUCLEOTIDE SEQUENCE [LARGE SCALE GENOMIC DNA]</scope>
    <source>
        <strain evidence="2 3">UAMH 11012</strain>
    </source>
</reference>
<protein>
    <submittedName>
        <fullName evidence="2">Uncharacterized protein</fullName>
    </submittedName>
</protein>
<feature type="region of interest" description="Disordered" evidence="1">
    <location>
        <begin position="816"/>
        <end position="871"/>
    </location>
</feature>
<feature type="compositionally biased region" description="Basic and acidic residues" evidence="1">
    <location>
        <begin position="168"/>
        <end position="191"/>
    </location>
</feature>